<dbReference type="SMART" id="SM01217">
    <property type="entry name" value="Fn3_like"/>
    <property type="match status" value="1"/>
</dbReference>
<accession>A0ABX1JZ12</accession>
<dbReference type="Gene3D" id="2.60.40.10">
    <property type="entry name" value="Immunoglobulins"/>
    <property type="match status" value="1"/>
</dbReference>
<reference evidence="5 6" key="1">
    <citation type="submission" date="2020-04" db="EMBL/GenBank/DDBJ databases">
        <title>MicrobeNet Type strains.</title>
        <authorList>
            <person name="Nicholson A.C."/>
        </authorList>
    </citation>
    <scope>NUCLEOTIDE SEQUENCE [LARGE SCALE GENOMIC DNA]</scope>
    <source>
        <strain evidence="5 6">ATCC BAA-787</strain>
    </source>
</reference>
<dbReference type="SUPFAM" id="SSF52279">
    <property type="entry name" value="Beta-D-glucan exohydrolase, C-terminal domain"/>
    <property type="match status" value="1"/>
</dbReference>
<evidence type="ECO:0000313" key="5">
    <source>
        <dbReference type="EMBL" id="NKY38962.1"/>
    </source>
</evidence>
<keyword evidence="2" id="KW-0732">Signal</keyword>
<dbReference type="EMBL" id="JAAXOY010000081">
    <property type="protein sequence ID" value="NKY38962.1"/>
    <property type="molecule type" value="Genomic_DNA"/>
</dbReference>
<dbReference type="GO" id="GO:0016787">
    <property type="term" value="F:hydrolase activity"/>
    <property type="evidence" value="ECO:0007669"/>
    <property type="project" value="UniProtKB-KW"/>
</dbReference>
<dbReference type="RefSeq" id="WP_168678118.1">
    <property type="nucleotide sequence ID" value="NZ_JAAXOY010000081.1"/>
</dbReference>
<dbReference type="Gene3D" id="3.20.20.300">
    <property type="entry name" value="Glycoside hydrolase, family 3, N-terminal domain"/>
    <property type="match status" value="1"/>
</dbReference>
<dbReference type="InterPro" id="IPR036881">
    <property type="entry name" value="Glyco_hydro_3_C_sf"/>
</dbReference>
<evidence type="ECO:0000256" key="3">
    <source>
        <dbReference type="ARBA" id="ARBA00022801"/>
    </source>
</evidence>
<dbReference type="InterPro" id="IPR036962">
    <property type="entry name" value="Glyco_hydro_3_N_sf"/>
</dbReference>
<gene>
    <name evidence="5" type="ORF">HGA02_05275</name>
</gene>
<dbReference type="InterPro" id="IPR044993">
    <property type="entry name" value="BXL"/>
</dbReference>
<evidence type="ECO:0000256" key="1">
    <source>
        <dbReference type="ARBA" id="ARBA00005336"/>
    </source>
</evidence>
<dbReference type="InterPro" id="IPR002772">
    <property type="entry name" value="Glyco_hydro_3_C"/>
</dbReference>
<dbReference type="Proteomes" id="UP000777774">
    <property type="component" value="Unassembled WGS sequence"/>
</dbReference>
<dbReference type="InterPro" id="IPR001764">
    <property type="entry name" value="Glyco_hydro_3_N"/>
</dbReference>
<evidence type="ECO:0000259" key="4">
    <source>
        <dbReference type="SMART" id="SM01217"/>
    </source>
</evidence>
<dbReference type="Pfam" id="PF14310">
    <property type="entry name" value="Fn3-like"/>
    <property type="match status" value="1"/>
</dbReference>
<evidence type="ECO:0000313" key="6">
    <source>
        <dbReference type="Proteomes" id="UP000777774"/>
    </source>
</evidence>
<feature type="domain" description="Fibronectin type III-like" evidence="4">
    <location>
        <begin position="638"/>
        <end position="707"/>
    </location>
</feature>
<keyword evidence="3 5" id="KW-0378">Hydrolase</keyword>
<dbReference type="Pfam" id="PF01915">
    <property type="entry name" value="Glyco_hydro_3_C"/>
    <property type="match status" value="1"/>
</dbReference>
<proteinExistence type="inferred from homology"/>
<sequence>MTLEEKLAQIVGFWEKSDGEAVAPLQGEFTREQTLDDASRHGLGHLTRVYGTRPVDPAARARWLWSFQRRLVRETRLGIPALVHEECLTGLSAWRAATFPTPLAWGASFDPELVTRMGEVIGSSMRQLGVHQGLAPVLDVIRDPRWGRVDECISEDPYLVGTLGTSYVRGLQSTGVHATLKHFVGYSASQSGRNFGPVHAGPREIADVLLPPFEMAIRDGGVRSVMSAYVEIDGVPVAADPTILTDLLRGTYGFDGTVVADYFGVAFLHLLHDVAPDLGDAAGQALAAGVDIELPTGDAYLEPLAAAIRAGTVDEALVDRAVTRALRQKAELGLLDATFDDEPPTDVELDSTEHRQIAARLAEESVVLLTNDGTLPLRPGLRVAVIGPNADRPEAMFGCYSFVNHVLPHHPEVGVGIDVPTLRQALAAELTGSTVVSARGCAVDDDDRSGFADAVRVATEADVAVLVVGDHAGLFGRGTVGEGCDRDDLELPGVQRELVEAVLETGTPVVLVMLTGRPYAVGWAVERCAAVVQSFFPGEEGGPALAGILSGRVNPSGRLPISLPRSAGAQPFTYLHPTLGGDGDVTNLSTKPVLPFGHGLSYTTFTHSDLTVEPTATTDGPLVVTVRVTNTGERGGDDVVQLYGRDVVASVTRPVAQLLGYQRVHLERGQTAVVELVVPAARLAFTDRSGERVVEPGDLDLWVGPSCAERETQARVTLTGDVHRVTPADGRWTATVVR</sequence>
<dbReference type="InterPro" id="IPR017853">
    <property type="entry name" value="GH"/>
</dbReference>
<organism evidence="5 6">
    <name type="scientific">Cellulomonas septica</name>
    <dbReference type="NCBI Taxonomy" id="285080"/>
    <lineage>
        <taxon>Bacteria</taxon>
        <taxon>Bacillati</taxon>
        <taxon>Actinomycetota</taxon>
        <taxon>Actinomycetes</taxon>
        <taxon>Micrococcales</taxon>
        <taxon>Cellulomonadaceae</taxon>
        <taxon>Cellulomonas</taxon>
    </lineage>
</organism>
<comment type="similarity">
    <text evidence="1">Belongs to the glycosyl hydrolase 3 family.</text>
</comment>
<dbReference type="PANTHER" id="PTHR42721:SF3">
    <property type="entry name" value="BETA-D-XYLOSIDASE 5-RELATED"/>
    <property type="match status" value="1"/>
</dbReference>
<dbReference type="InterPro" id="IPR013783">
    <property type="entry name" value="Ig-like_fold"/>
</dbReference>
<dbReference type="Pfam" id="PF00933">
    <property type="entry name" value="Glyco_hydro_3"/>
    <property type="match status" value="1"/>
</dbReference>
<name>A0ABX1JZ12_9CELL</name>
<dbReference type="SUPFAM" id="SSF51445">
    <property type="entry name" value="(Trans)glycosidases"/>
    <property type="match status" value="1"/>
</dbReference>
<dbReference type="PRINTS" id="PR00133">
    <property type="entry name" value="GLHYDRLASE3"/>
</dbReference>
<comment type="caution">
    <text evidence="5">The sequence shown here is derived from an EMBL/GenBank/DDBJ whole genome shotgun (WGS) entry which is preliminary data.</text>
</comment>
<protein>
    <submittedName>
        <fullName evidence="5">Glycosyl hydrolase</fullName>
    </submittedName>
</protein>
<evidence type="ECO:0000256" key="2">
    <source>
        <dbReference type="ARBA" id="ARBA00022729"/>
    </source>
</evidence>
<keyword evidence="6" id="KW-1185">Reference proteome</keyword>
<dbReference type="Gene3D" id="3.40.50.1700">
    <property type="entry name" value="Glycoside hydrolase family 3 C-terminal domain"/>
    <property type="match status" value="1"/>
</dbReference>
<dbReference type="InterPro" id="IPR026891">
    <property type="entry name" value="Fn3-like"/>
</dbReference>
<dbReference type="PANTHER" id="PTHR42721">
    <property type="entry name" value="SUGAR HYDROLASE-RELATED"/>
    <property type="match status" value="1"/>
</dbReference>